<dbReference type="GO" id="GO:0004527">
    <property type="term" value="F:exonuclease activity"/>
    <property type="evidence" value="ECO:0007669"/>
    <property type="project" value="UniProtKB-KW"/>
</dbReference>
<dbReference type="GO" id="GO:0046872">
    <property type="term" value="F:metal ion binding"/>
    <property type="evidence" value="ECO:0007669"/>
    <property type="project" value="UniProtKB-KW"/>
</dbReference>
<proteinExistence type="inferred from homology"/>
<evidence type="ECO:0000313" key="12">
    <source>
        <dbReference type="Proteomes" id="UP001403385"/>
    </source>
</evidence>
<dbReference type="PANTHER" id="PTHR37168">
    <property type="entry name" value="CRISPR-ASSOCIATED EXONUCLEASE CAS4"/>
    <property type="match status" value="1"/>
</dbReference>
<dbReference type="AlphaFoldDB" id="A0AAW9RWK2"/>
<comment type="cofactor">
    <cofactor evidence="9">
        <name>iron-sulfur cluster</name>
        <dbReference type="ChEBI" id="CHEBI:30408"/>
    </cofactor>
</comment>
<sequence>MITATHLTYYFVCLRKLWLFDKGIQMEHTSETVYEGKLIHESSYPQRPEKFTEVELPGAKIDFYDAKNKVVHEIKKSDKMEEAHRWQVKYYLYLLQQQGIEGAIGRLEYPKLRKTETVSLEEEDEETLTQTLANIKTLLSQEKCPDRLPKKTFCRSCSYFEFCWTE</sequence>
<evidence type="ECO:0000256" key="6">
    <source>
        <dbReference type="ARBA" id="ARBA00023014"/>
    </source>
</evidence>
<dbReference type="PANTHER" id="PTHR37168:SF1">
    <property type="entry name" value="CRISPR-ASSOCIATED EXONUCLEASE CAS4"/>
    <property type="match status" value="1"/>
</dbReference>
<dbReference type="RefSeq" id="WP_346820839.1">
    <property type="nucleotide sequence ID" value="NZ_JBDKWZ010000004.1"/>
</dbReference>
<keyword evidence="12" id="KW-1185">Reference proteome</keyword>
<keyword evidence="1 9" id="KW-0540">Nuclease</keyword>
<dbReference type="GO" id="GO:0051607">
    <property type="term" value="P:defense response to virus"/>
    <property type="evidence" value="ECO:0007669"/>
    <property type="project" value="UniProtKB-KW"/>
</dbReference>
<dbReference type="InterPro" id="IPR013343">
    <property type="entry name" value="CRISPR-assoc_prot_Cas4"/>
</dbReference>
<dbReference type="EMBL" id="JBDKWZ010000004">
    <property type="protein sequence ID" value="MEN7548057.1"/>
    <property type="molecule type" value="Genomic_DNA"/>
</dbReference>
<accession>A0AAW9RWK2</accession>
<evidence type="ECO:0000256" key="4">
    <source>
        <dbReference type="ARBA" id="ARBA00022839"/>
    </source>
</evidence>
<dbReference type="EC" id="3.1.12.1" evidence="9"/>
<evidence type="ECO:0000256" key="7">
    <source>
        <dbReference type="ARBA" id="ARBA00023118"/>
    </source>
</evidence>
<feature type="domain" description="DUF83" evidence="10">
    <location>
        <begin position="4"/>
        <end position="164"/>
    </location>
</feature>
<evidence type="ECO:0000256" key="5">
    <source>
        <dbReference type="ARBA" id="ARBA00023004"/>
    </source>
</evidence>
<dbReference type="NCBIfam" id="TIGR00372">
    <property type="entry name" value="cas4"/>
    <property type="match status" value="1"/>
</dbReference>
<dbReference type="InterPro" id="IPR011604">
    <property type="entry name" value="PDDEXK-like_dom_sf"/>
</dbReference>
<comment type="similarity">
    <text evidence="9">Belongs to the CRISPR-associated exonuclease Cas4 family.</text>
</comment>
<keyword evidence="3 9" id="KW-0378">Hydrolase</keyword>
<evidence type="ECO:0000259" key="10">
    <source>
        <dbReference type="Pfam" id="PF01930"/>
    </source>
</evidence>
<evidence type="ECO:0000313" key="11">
    <source>
        <dbReference type="EMBL" id="MEN7548057.1"/>
    </source>
</evidence>
<keyword evidence="4 9" id="KW-0269">Exonuclease</keyword>
<evidence type="ECO:0000256" key="2">
    <source>
        <dbReference type="ARBA" id="ARBA00022723"/>
    </source>
</evidence>
<evidence type="ECO:0000256" key="3">
    <source>
        <dbReference type="ARBA" id="ARBA00022801"/>
    </source>
</evidence>
<comment type="function">
    <text evidence="9">CRISPR (clustered regularly interspaced short palindromic repeat) is an adaptive immune system that provides protection against mobile genetic elements (viruses, transposable elements and conjugative plasmids). CRISPR clusters contain sequences complementary to antecedent mobile elements and target invading nucleic acids. CRISPR clusters are transcribed and processed into CRISPR RNA (crRNA).</text>
</comment>
<keyword evidence="6 9" id="KW-0411">Iron-sulfur</keyword>
<dbReference type="InterPro" id="IPR022765">
    <property type="entry name" value="Dna2/Cas4_DUF83"/>
</dbReference>
<comment type="cofactor">
    <cofactor evidence="9">
        <name>Mg(2+)</name>
        <dbReference type="ChEBI" id="CHEBI:18420"/>
    </cofactor>
    <cofactor evidence="9">
        <name>Mn(2+)</name>
        <dbReference type="ChEBI" id="CHEBI:29035"/>
    </cofactor>
    <text evidence="9">Mg(2+) or Mn(2+) required for ssDNA cleavage activity.</text>
</comment>
<gene>
    <name evidence="11" type="primary">cas4</name>
    <name evidence="11" type="ORF">AAG747_09055</name>
</gene>
<organism evidence="11 12">
    <name type="scientific">Rapidithrix thailandica</name>
    <dbReference type="NCBI Taxonomy" id="413964"/>
    <lineage>
        <taxon>Bacteria</taxon>
        <taxon>Pseudomonadati</taxon>
        <taxon>Bacteroidota</taxon>
        <taxon>Cytophagia</taxon>
        <taxon>Cytophagales</taxon>
        <taxon>Flammeovirgaceae</taxon>
        <taxon>Rapidithrix</taxon>
    </lineage>
</organism>
<keyword evidence="2 9" id="KW-0479">Metal-binding</keyword>
<keyword evidence="8 9" id="KW-0464">Manganese</keyword>
<comment type="caution">
    <text evidence="11">The sequence shown here is derived from an EMBL/GenBank/DDBJ whole genome shotgun (WGS) entry which is preliminary data.</text>
</comment>
<evidence type="ECO:0000256" key="9">
    <source>
        <dbReference type="RuleBase" id="RU365022"/>
    </source>
</evidence>
<dbReference type="Proteomes" id="UP001403385">
    <property type="component" value="Unassembled WGS sequence"/>
</dbReference>
<dbReference type="GO" id="GO:0051536">
    <property type="term" value="F:iron-sulfur cluster binding"/>
    <property type="evidence" value="ECO:0007669"/>
    <property type="project" value="UniProtKB-KW"/>
</dbReference>
<reference evidence="11 12" key="1">
    <citation type="submission" date="2024-04" db="EMBL/GenBank/DDBJ databases">
        <title>Novel genus in family Flammeovirgaceae.</title>
        <authorList>
            <person name="Nguyen T.H."/>
            <person name="Vuong T.Q."/>
            <person name="Le H."/>
            <person name="Kim S.-G."/>
        </authorList>
    </citation>
    <scope>NUCLEOTIDE SEQUENCE [LARGE SCALE GENOMIC DNA]</scope>
    <source>
        <strain evidence="11 12">JCM 23209</strain>
    </source>
</reference>
<evidence type="ECO:0000256" key="1">
    <source>
        <dbReference type="ARBA" id="ARBA00022722"/>
    </source>
</evidence>
<evidence type="ECO:0000256" key="8">
    <source>
        <dbReference type="ARBA" id="ARBA00023211"/>
    </source>
</evidence>
<keyword evidence="7 9" id="KW-0051">Antiviral defense</keyword>
<dbReference type="Gene3D" id="3.90.320.10">
    <property type="match status" value="1"/>
</dbReference>
<name>A0AAW9RWK2_9BACT</name>
<keyword evidence="5 9" id="KW-0408">Iron</keyword>
<protein>
    <recommendedName>
        <fullName evidence="9">CRISPR-associated exonuclease Cas4</fullName>
        <ecNumber evidence="9">3.1.12.1</ecNumber>
    </recommendedName>
</protein>
<dbReference type="Pfam" id="PF01930">
    <property type="entry name" value="Cas_Cas4"/>
    <property type="match status" value="1"/>
</dbReference>